<keyword evidence="4 7" id="KW-1133">Transmembrane helix</keyword>
<dbReference type="Proteomes" id="UP000663879">
    <property type="component" value="Unassembled WGS sequence"/>
</dbReference>
<protein>
    <recommendedName>
        <fullName evidence="10">Transmembrane protein 45B</fullName>
    </recommendedName>
</protein>
<comment type="caution">
    <text evidence="8">The sequence shown here is derived from an EMBL/GenBank/DDBJ whole genome shotgun (WGS) entry which is preliminary data.</text>
</comment>
<comment type="similarity">
    <text evidence="2">Belongs to the TMEM45 family.</text>
</comment>
<gene>
    <name evidence="8" type="ORF">OXX778_LOCUS679</name>
</gene>
<organism evidence="8 9">
    <name type="scientific">Brachionus calyciflorus</name>
    <dbReference type="NCBI Taxonomy" id="104777"/>
    <lineage>
        <taxon>Eukaryota</taxon>
        <taxon>Metazoa</taxon>
        <taxon>Spiralia</taxon>
        <taxon>Gnathifera</taxon>
        <taxon>Rotifera</taxon>
        <taxon>Eurotatoria</taxon>
        <taxon>Monogononta</taxon>
        <taxon>Pseudotrocha</taxon>
        <taxon>Ploima</taxon>
        <taxon>Brachionidae</taxon>
        <taxon>Brachionus</taxon>
    </lineage>
</organism>
<keyword evidence="5 7" id="KW-0472">Membrane</keyword>
<evidence type="ECO:0000256" key="6">
    <source>
        <dbReference type="SAM" id="MobiDB-lite"/>
    </source>
</evidence>
<feature type="transmembrane region" description="Helical" evidence="7">
    <location>
        <begin position="222"/>
        <end position="240"/>
    </location>
</feature>
<feature type="transmembrane region" description="Helical" evidence="7">
    <location>
        <begin position="260"/>
        <end position="283"/>
    </location>
</feature>
<reference evidence="8" key="1">
    <citation type="submission" date="2021-02" db="EMBL/GenBank/DDBJ databases">
        <authorList>
            <person name="Nowell W R."/>
        </authorList>
    </citation>
    <scope>NUCLEOTIDE SEQUENCE</scope>
    <source>
        <strain evidence="8">Ploen Becks lab</strain>
    </source>
</reference>
<keyword evidence="3 7" id="KW-0812">Transmembrane</keyword>
<evidence type="ECO:0000256" key="5">
    <source>
        <dbReference type="ARBA" id="ARBA00023136"/>
    </source>
</evidence>
<evidence type="ECO:0008006" key="10">
    <source>
        <dbReference type="Google" id="ProtNLM"/>
    </source>
</evidence>
<dbReference type="InterPro" id="IPR042127">
    <property type="entry name" value="TMEM45"/>
</dbReference>
<feature type="transmembrane region" description="Helical" evidence="7">
    <location>
        <begin position="162"/>
        <end position="182"/>
    </location>
</feature>
<dbReference type="OrthoDB" id="551896at2759"/>
<feature type="region of interest" description="Disordered" evidence="6">
    <location>
        <begin position="318"/>
        <end position="350"/>
    </location>
</feature>
<keyword evidence="9" id="KW-1185">Reference proteome</keyword>
<dbReference type="PANTHER" id="PTHR16007">
    <property type="entry name" value="EPIDIDYMAL MEMBRANE PROTEIN E9-RELATED"/>
    <property type="match status" value="1"/>
</dbReference>
<proteinExistence type="inferred from homology"/>
<feature type="transmembrane region" description="Helical" evidence="7">
    <location>
        <begin position="131"/>
        <end position="150"/>
    </location>
</feature>
<sequence length="350" mass="39863">MGSLGGHLLPGSFFIIFAIWWGFVTAVRFVQSRSNRKRPFKSSVTMPCIFLPCATLRTAPVESYLKAILALIALVIEILTSYSISYLTIDELNRLNNMANMESSGGEHGHKRAVETAQKLYKHYSFALGNFQHVTMYSAFIIGAIVEILVHHKFDLPKRIEYAMGVLAFSVEAFLFAFHLHGKEVVDVYVHLFLVYAIFGCIICAGLECYNPHNVLFVYGRILFTLLQGTWFFQVGFMLYPPTDNPAYHWNLKDHGNIMIVTICYCWHVMLIVIGLIGQLWFVKKVMGGARYSILKCIDDDCLRTERNEMKFLTLDSSDSEDNSFEETVQKHQKTKSSDSKFAITDDNNV</sequence>
<dbReference type="InterPro" id="IPR006904">
    <property type="entry name" value="DUF716"/>
</dbReference>
<dbReference type="EMBL" id="CAJNOC010000036">
    <property type="protein sequence ID" value="CAF0708794.1"/>
    <property type="molecule type" value="Genomic_DNA"/>
</dbReference>
<dbReference type="AlphaFoldDB" id="A0A813M436"/>
<evidence type="ECO:0000256" key="1">
    <source>
        <dbReference type="ARBA" id="ARBA00004141"/>
    </source>
</evidence>
<evidence type="ECO:0000313" key="8">
    <source>
        <dbReference type="EMBL" id="CAF0708794.1"/>
    </source>
</evidence>
<evidence type="ECO:0000313" key="9">
    <source>
        <dbReference type="Proteomes" id="UP000663879"/>
    </source>
</evidence>
<comment type="subcellular location">
    <subcellularLocation>
        <location evidence="1">Membrane</location>
        <topology evidence="1">Multi-pass membrane protein</topology>
    </subcellularLocation>
</comment>
<dbReference type="PANTHER" id="PTHR16007:SF15">
    <property type="entry name" value="TRANSMEMBRANE PROTEIN 45B"/>
    <property type="match status" value="1"/>
</dbReference>
<name>A0A813M436_9BILA</name>
<evidence type="ECO:0000256" key="2">
    <source>
        <dbReference type="ARBA" id="ARBA00006948"/>
    </source>
</evidence>
<feature type="transmembrane region" description="Helical" evidence="7">
    <location>
        <begin position="12"/>
        <end position="30"/>
    </location>
</feature>
<dbReference type="GO" id="GO:0016020">
    <property type="term" value="C:membrane"/>
    <property type="evidence" value="ECO:0007669"/>
    <property type="project" value="UniProtKB-SubCell"/>
</dbReference>
<feature type="transmembrane region" description="Helical" evidence="7">
    <location>
        <begin position="67"/>
        <end position="89"/>
    </location>
</feature>
<evidence type="ECO:0000256" key="3">
    <source>
        <dbReference type="ARBA" id="ARBA00022692"/>
    </source>
</evidence>
<feature type="transmembrane region" description="Helical" evidence="7">
    <location>
        <begin position="188"/>
        <end position="210"/>
    </location>
</feature>
<evidence type="ECO:0000256" key="7">
    <source>
        <dbReference type="SAM" id="Phobius"/>
    </source>
</evidence>
<evidence type="ECO:0000256" key="4">
    <source>
        <dbReference type="ARBA" id="ARBA00022989"/>
    </source>
</evidence>
<accession>A0A813M436</accession>
<dbReference type="Pfam" id="PF04819">
    <property type="entry name" value="DUF716"/>
    <property type="match status" value="1"/>
</dbReference>